<proteinExistence type="predicted"/>
<dbReference type="SUPFAM" id="SSF56219">
    <property type="entry name" value="DNase I-like"/>
    <property type="match status" value="1"/>
</dbReference>
<keyword evidence="2" id="KW-1185">Reference proteome</keyword>
<evidence type="ECO:0008006" key="3">
    <source>
        <dbReference type="Google" id="ProtNLM"/>
    </source>
</evidence>
<protein>
    <recommendedName>
        <fullName evidence="3">Endonuclease/exonuclease/phosphatase domain-containing protein</fullName>
    </recommendedName>
</protein>
<dbReference type="EnsemblPlants" id="AET0Gv20116800.2">
    <property type="protein sequence ID" value="AET0Gv20116800.2"/>
    <property type="gene ID" value="AET0Gv20116800"/>
</dbReference>
<reference evidence="2" key="2">
    <citation type="journal article" date="2017" name="Nat. Plants">
        <title>The Aegilops tauschii genome reveals multiple impacts of transposons.</title>
        <authorList>
            <person name="Zhao G."/>
            <person name="Zou C."/>
            <person name="Li K."/>
            <person name="Wang K."/>
            <person name="Li T."/>
            <person name="Gao L."/>
            <person name="Zhang X."/>
            <person name="Wang H."/>
            <person name="Yang Z."/>
            <person name="Liu X."/>
            <person name="Jiang W."/>
            <person name="Mao L."/>
            <person name="Kong X."/>
            <person name="Jiao Y."/>
            <person name="Jia J."/>
        </authorList>
    </citation>
    <scope>NUCLEOTIDE SEQUENCE [LARGE SCALE GENOMIC DNA]</scope>
    <source>
        <strain evidence="2">cv. AL8/78</strain>
    </source>
</reference>
<reference evidence="2" key="1">
    <citation type="journal article" date="2014" name="Science">
        <title>Ancient hybridizations among the ancestral genomes of bread wheat.</title>
        <authorList>
            <consortium name="International Wheat Genome Sequencing Consortium,"/>
            <person name="Marcussen T."/>
            <person name="Sandve S.R."/>
            <person name="Heier L."/>
            <person name="Spannagl M."/>
            <person name="Pfeifer M."/>
            <person name="Jakobsen K.S."/>
            <person name="Wulff B.B."/>
            <person name="Steuernagel B."/>
            <person name="Mayer K.F."/>
            <person name="Olsen O.A."/>
        </authorList>
    </citation>
    <scope>NUCLEOTIDE SEQUENCE [LARGE SCALE GENOMIC DNA]</scope>
    <source>
        <strain evidence="2">cv. AL8/78</strain>
    </source>
</reference>
<sequence length="66" mass="7693">MMARFRAKLNVLELKEVYLNGRRYTWSNERGQATLEKIDHVFTTVDWEELHPSCFLTALGPAVSDH</sequence>
<dbReference type="InterPro" id="IPR036691">
    <property type="entry name" value="Endo/exonu/phosph_ase_sf"/>
</dbReference>
<dbReference type="Gramene" id="AET0Gv20116800.2">
    <property type="protein sequence ID" value="AET0Gv20116800.2"/>
    <property type="gene ID" value="AET0Gv20116800"/>
</dbReference>
<organism evidence="1 2">
    <name type="scientific">Aegilops tauschii subsp. strangulata</name>
    <name type="common">Goatgrass</name>
    <dbReference type="NCBI Taxonomy" id="200361"/>
    <lineage>
        <taxon>Eukaryota</taxon>
        <taxon>Viridiplantae</taxon>
        <taxon>Streptophyta</taxon>
        <taxon>Embryophyta</taxon>
        <taxon>Tracheophyta</taxon>
        <taxon>Spermatophyta</taxon>
        <taxon>Magnoliopsida</taxon>
        <taxon>Liliopsida</taxon>
        <taxon>Poales</taxon>
        <taxon>Poaceae</taxon>
        <taxon>BOP clade</taxon>
        <taxon>Pooideae</taxon>
        <taxon>Triticodae</taxon>
        <taxon>Triticeae</taxon>
        <taxon>Triticinae</taxon>
        <taxon>Aegilops</taxon>
    </lineage>
</organism>
<name>A0A452XF25_AEGTS</name>
<evidence type="ECO:0000313" key="1">
    <source>
        <dbReference type="EnsemblPlants" id="AET0Gv20116800.2"/>
    </source>
</evidence>
<evidence type="ECO:0000313" key="2">
    <source>
        <dbReference type="Proteomes" id="UP000015105"/>
    </source>
</evidence>
<reference evidence="1" key="3">
    <citation type="submission" date="2019-03" db="UniProtKB">
        <authorList>
            <consortium name="EnsemblPlants"/>
        </authorList>
    </citation>
    <scope>IDENTIFICATION</scope>
</reference>
<dbReference type="Proteomes" id="UP000015105">
    <property type="component" value="Unassembled WGS sequence"/>
</dbReference>
<dbReference type="AlphaFoldDB" id="A0A452XF25"/>
<accession>A0A452XF25</accession>